<dbReference type="PANTHER" id="PTHR32305:SF15">
    <property type="entry name" value="PROTEIN RHSA-RELATED"/>
    <property type="match status" value="1"/>
</dbReference>
<dbReference type="EMBL" id="KI966443">
    <property type="protein sequence ID" value="EWC44292.1"/>
    <property type="molecule type" value="Genomic_DNA"/>
</dbReference>
<accession>W7HW47</accession>
<gene>
    <name evidence="2" type="ORF">DRE_01118</name>
</gene>
<dbReference type="HOGENOM" id="CLU_010688_3_2_1"/>
<evidence type="ECO:0000313" key="2">
    <source>
        <dbReference type="EMBL" id="EWC44292.1"/>
    </source>
</evidence>
<dbReference type="Proteomes" id="UP000024837">
    <property type="component" value="Unassembled WGS sequence"/>
</dbReference>
<dbReference type="InterPro" id="IPR006530">
    <property type="entry name" value="YD"/>
</dbReference>
<dbReference type="NCBIfam" id="TIGR03696">
    <property type="entry name" value="Rhs_assc_core"/>
    <property type="match status" value="1"/>
</dbReference>
<dbReference type="NCBIfam" id="TIGR01643">
    <property type="entry name" value="YD_repeat_2x"/>
    <property type="match status" value="1"/>
</dbReference>
<dbReference type="InterPro" id="IPR050708">
    <property type="entry name" value="T6SS_VgrG/RHS"/>
</dbReference>
<evidence type="ECO:0000313" key="3">
    <source>
        <dbReference type="Proteomes" id="UP000024837"/>
    </source>
</evidence>
<keyword evidence="3" id="KW-1185">Reference proteome</keyword>
<dbReference type="OrthoDB" id="5426877at2759"/>
<feature type="compositionally biased region" description="Polar residues" evidence="1">
    <location>
        <begin position="585"/>
        <end position="602"/>
    </location>
</feature>
<sequence length="846" mass="95689">MDNGDTFSFSDALGQPRVTCNSRGILLWREHDALNRETECWMSEPTGAKEKILLHRKIYGETAEDAARFNLRGKTWSVEDQSGLRTYNSFDMNGNNLSETFRVALEYKSVQNLTQPILLGDDSYITSRQFDALGRVTGHTNAQKQTVSTTYHDNGLIRSITTTNTDAVGKVVIKNVVYTADGAQQEVHFGNQTALFHEYDPVTRILKRKTLRRANGTILQDLRYNHDCHERIILKTDSAQSVVWFRNQRVDPAWEYTYDTLGRLTQTTGRTVVDLKGESGNRLNPYKAKTAIAVNQGNGLELCRYIETYRYNDAGSIMSMKQETLEDIGVTGWTRTFSYNHPSLIDPSDCNNSLSACTVGGKSETYERNTSGCIIKMPNYSTLEWDFNDRLRSVSTQVVKKDKVPETTYFVYDSDGERVRKVTERPAVDGARFRDTLNLPGLCIYTTFQADGSTKVAEKCTSEVSFLESVVFLSEVDLISREPLVRFIPDENIELDDLGNIASYEEYSAFGSTVYVAFDSAIDASRKYRYAKYERDKETGLYFCATRYLASWLAQWSSPDPLFFVDGFHLYAYVGNDPINCHDPTGTTKNKQPSKDPITSASKDGVNPEAKGLAKINAQKISLADFEKYAKDPVTGPGINEIISDYKGTRDLPVIGHMHHLCPQKYRLYYAAAGVPIDSVTLLCDSALNLILFKASHDASTDEFMAEITEKAIAYFSDKKGKAEIYRDCLLNRAWKDPTIYKTYGYIRIHSRQVRAQMMLLAIKNLQRDMIHFGDIKDTNLVLDGNKNGVEVFSVKRFQKVRDKNMKKDKKPGNESLNEKRLAVDAHELSGMYLDGAEKLGKRLKR</sequence>
<reference evidence="2 3" key="1">
    <citation type="submission" date="2013-05" db="EMBL/GenBank/DDBJ databases">
        <title>Drechslerella stenobrocha genome reveals carnivorous origination and mechanical trapping mechanism of predatory fungi.</title>
        <authorList>
            <person name="Liu X."/>
            <person name="Zhang W."/>
            <person name="Liu K."/>
        </authorList>
    </citation>
    <scope>NUCLEOTIDE SEQUENCE [LARGE SCALE GENOMIC DNA]</scope>
    <source>
        <strain evidence="2 3">248</strain>
    </source>
</reference>
<name>W7HW47_9PEZI</name>
<feature type="region of interest" description="Disordered" evidence="1">
    <location>
        <begin position="583"/>
        <end position="607"/>
    </location>
</feature>
<dbReference type="InterPro" id="IPR022385">
    <property type="entry name" value="Rhs_assc_core"/>
</dbReference>
<proteinExistence type="predicted"/>
<protein>
    <submittedName>
        <fullName evidence="2">Uncharacterized protein</fullName>
    </submittedName>
</protein>
<dbReference type="AlphaFoldDB" id="W7HW47"/>
<dbReference type="Gene3D" id="2.180.10.10">
    <property type="entry name" value="RHS repeat-associated core"/>
    <property type="match status" value="1"/>
</dbReference>
<dbReference type="PANTHER" id="PTHR32305">
    <property type="match status" value="1"/>
</dbReference>
<evidence type="ECO:0000256" key="1">
    <source>
        <dbReference type="SAM" id="MobiDB-lite"/>
    </source>
</evidence>
<organism evidence="2 3">
    <name type="scientific">Drechslerella stenobrocha 248</name>
    <dbReference type="NCBI Taxonomy" id="1043628"/>
    <lineage>
        <taxon>Eukaryota</taxon>
        <taxon>Fungi</taxon>
        <taxon>Dikarya</taxon>
        <taxon>Ascomycota</taxon>
        <taxon>Pezizomycotina</taxon>
        <taxon>Orbiliomycetes</taxon>
        <taxon>Orbiliales</taxon>
        <taxon>Orbiliaceae</taxon>
        <taxon>Drechslerella</taxon>
    </lineage>
</organism>